<dbReference type="InterPro" id="IPR009057">
    <property type="entry name" value="Homeodomain-like_sf"/>
</dbReference>
<keyword evidence="4 7" id="KW-0238">DNA-binding</keyword>
<evidence type="ECO:0000259" key="10">
    <source>
        <dbReference type="PROSITE" id="PS50071"/>
    </source>
</evidence>
<dbReference type="PRINTS" id="PR00024">
    <property type="entry name" value="HOMEOBOX"/>
</dbReference>
<dbReference type="Proteomes" id="UP001318040">
    <property type="component" value="Chromosome 2"/>
</dbReference>
<dbReference type="SUPFAM" id="SSF46689">
    <property type="entry name" value="Homeodomain-like"/>
    <property type="match status" value="1"/>
</dbReference>
<dbReference type="Pfam" id="PF10525">
    <property type="entry name" value="Engrail_1_C_sig"/>
    <property type="match status" value="1"/>
</dbReference>
<comment type="similarity">
    <text evidence="2">Belongs to the engrailed homeobox family.</text>
</comment>
<organism evidence="11 12">
    <name type="scientific">Petromyzon marinus</name>
    <name type="common">Sea lamprey</name>
    <dbReference type="NCBI Taxonomy" id="7757"/>
    <lineage>
        <taxon>Eukaryota</taxon>
        <taxon>Metazoa</taxon>
        <taxon>Chordata</taxon>
        <taxon>Craniata</taxon>
        <taxon>Vertebrata</taxon>
        <taxon>Cyclostomata</taxon>
        <taxon>Hyperoartia</taxon>
        <taxon>Petromyzontiformes</taxon>
        <taxon>Petromyzontidae</taxon>
        <taxon>Petromyzon</taxon>
    </lineage>
</organism>
<proteinExistence type="inferred from homology"/>
<dbReference type="InterPro" id="IPR000747">
    <property type="entry name" value="HD_engrailed"/>
</dbReference>
<dbReference type="GO" id="GO:0009653">
    <property type="term" value="P:anatomical structure morphogenesis"/>
    <property type="evidence" value="ECO:0007669"/>
    <property type="project" value="UniProtKB-ARBA"/>
</dbReference>
<dbReference type="Pfam" id="PF00046">
    <property type="entry name" value="Homeodomain"/>
    <property type="match status" value="1"/>
</dbReference>
<evidence type="ECO:0000313" key="11">
    <source>
        <dbReference type="Proteomes" id="UP001318040"/>
    </source>
</evidence>
<evidence type="ECO:0000256" key="3">
    <source>
        <dbReference type="ARBA" id="ARBA00022473"/>
    </source>
</evidence>
<keyword evidence="6 7" id="KW-0539">Nucleus</keyword>
<evidence type="ECO:0000256" key="5">
    <source>
        <dbReference type="ARBA" id="ARBA00023155"/>
    </source>
</evidence>
<dbReference type="GeneID" id="116945633"/>
<dbReference type="GO" id="GO:0030182">
    <property type="term" value="P:neuron differentiation"/>
    <property type="evidence" value="ECO:0007669"/>
    <property type="project" value="TreeGrafter"/>
</dbReference>
<keyword evidence="5 7" id="KW-0371">Homeobox</keyword>
<reference evidence="12" key="1">
    <citation type="submission" date="2025-08" db="UniProtKB">
        <authorList>
            <consortium name="RefSeq"/>
        </authorList>
    </citation>
    <scope>IDENTIFICATION</scope>
    <source>
        <tissue evidence="12">Sperm</tissue>
    </source>
</reference>
<dbReference type="PANTHER" id="PTHR24341">
    <property type="entry name" value="HOMEOBOX PROTEIN ENGRAILED"/>
    <property type="match status" value="1"/>
</dbReference>
<name>A0AAJ7TDN8_PETMA</name>
<keyword evidence="11" id="KW-1185">Reference proteome</keyword>
<dbReference type="CDD" id="cd00086">
    <property type="entry name" value="homeodomain"/>
    <property type="match status" value="1"/>
</dbReference>
<dbReference type="InterPro" id="IPR019549">
    <property type="entry name" value="Homeobox-engrailed_C-terminal"/>
</dbReference>
<evidence type="ECO:0000256" key="9">
    <source>
        <dbReference type="SAM" id="MobiDB-lite"/>
    </source>
</evidence>
<dbReference type="PRINTS" id="PR00026">
    <property type="entry name" value="ENGRAILED"/>
</dbReference>
<dbReference type="PROSITE" id="PS00027">
    <property type="entry name" value="HOMEOBOX_1"/>
    <property type="match status" value="1"/>
</dbReference>
<dbReference type="PROSITE" id="PS50071">
    <property type="entry name" value="HOMEOBOX_2"/>
    <property type="match status" value="1"/>
</dbReference>
<dbReference type="FunFam" id="1.10.10.60:FF:000189">
    <property type="entry name" value="Homeobox protein engrailed-like"/>
    <property type="match status" value="1"/>
</dbReference>
<evidence type="ECO:0000256" key="8">
    <source>
        <dbReference type="RuleBase" id="RU000682"/>
    </source>
</evidence>
<feature type="compositionally biased region" description="Gly residues" evidence="9">
    <location>
        <begin position="68"/>
        <end position="89"/>
    </location>
</feature>
<feature type="DNA-binding region" description="Homeobox" evidence="7">
    <location>
        <begin position="193"/>
        <end position="252"/>
    </location>
</feature>
<feature type="region of interest" description="Disordered" evidence="9">
    <location>
        <begin position="1"/>
        <end position="90"/>
    </location>
</feature>
<dbReference type="PANTHER" id="PTHR24341:SF6">
    <property type="entry name" value="HOMEOBOX PROTEIN INVECTED"/>
    <property type="match status" value="1"/>
</dbReference>
<dbReference type="AlphaFoldDB" id="A0AAJ7TDN8"/>
<dbReference type="SMART" id="SM00389">
    <property type="entry name" value="HOX"/>
    <property type="match status" value="1"/>
</dbReference>
<dbReference type="GO" id="GO:0000981">
    <property type="term" value="F:DNA-binding transcription factor activity, RNA polymerase II-specific"/>
    <property type="evidence" value="ECO:0007669"/>
    <property type="project" value="InterPro"/>
</dbReference>
<dbReference type="Gene3D" id="1.10.10.60">
    <property type="entry name" value="Homeodomain-like"/>
    <property type="match status" value="1"/>
</dbReference>
<evidence type="ECO:0000256" key="2">
    <source>
        <dbReference type="ARBA" id="ARBA00010896"/>
    </source>
</evidence>
<dbReference type="KEGG" id="pmrn:116945633"/>
<dbReference type="RefSeq" id="XP_032816028.1">
    <property type="nucleotide sequence ID" value="XM_032960137.1"/>
</dbReference>
<evidence type="ECO:0000256" key="7">
    <source>
        <dbReference type="PROSITE-ProRule" id="PRU00108"/>
    </source>
</evidence>
<feature type="domain" description="Homeobox" evidence="10">
    <location>
        <begin position="191"/>
        <end position="251"/>
    </location>
</feature>
<evidence type="ECO:0000256" key="1">
    <source>
        <dbReference type="ARBA" id="ARBA00004123"/>
    </source>
</evidence>
<protein>
    <submittedName>
        <fullName evidence="12">Homeobox protein engrailed-1-B-like isoform X1</fullName>
    </submittedName>
</protein>
<dbReference type="GO" id="GO:0000978">
    <property type="term" value="F:RNA polymerase II cis-regulatory region sequence-specific DNA binding"/>
    <property type="evidence" value="ECO:0007669"/>
    <property type="project" value="TreeGrafter"/>
</dbReference>
<sequence>MAESPAAPGDGGEANGSSCGDGITPRDPQQQPPPPAPHRPTDFFIETILSPEFGRRRSADVAGAPGADAGGGSGGGGGGGGGGSSGGTFSGQRDALRGVLAAGSLEAVGAEVRVPSVGLGERDGGAAPVGSPAGACGVGAGAAAGADGQPPSGVKPLMWPAWVYCTRYSDRPSSGKCPRIRKAKKRAEGGCEPKRPRTAFTPEQLSRLKAEFQASRYLSEARRQALARDLQLSEAQVKIWFQNKRAKLKKANGVRNELALQLLAQGLYNHSTTSHAGEGDRDEMSD</sequence>
<dbReference type="InterPro" id="IPR020479">
    <property type="entry name" value="HD_metazoa"/>
</dbReference>
<dbReference type="InterPro" id="IPR017970">
    <property type="entry name" value="Homeobox_CS"/>
</dbReference>
<dbReference type="GO" id="GO:0005634">
    <property type="term" value="C:nucleus"/>
    <property type="evidence" value="ECO:0007669"/>
    <property type="project" value="UniProtKB-SubCell"/>
</dbReference>
<accession>A0AAJ7TDN8</accession>
<evidence type="ECO:0000256" key="6">
    <source>
        <dbReference type="ARBA" id="ARBA00023242"/>
    </source>
</evidence>
<dbReference type="InterPro" id="IPR001356">
    <property type="entry name" value="HD"/>
</dbReference>
<comment type="subcellular location">
    <subcellularLocation>
        <location evidence="1 7 8">Nucleus</location>
    </subcellularLocation>
</comment>
<evidence type="ECO:0000256" key="4">
    <source>
        <dbReference type="ARBA" id="ARBA00023125"/>
    </source>
</evidence>
<dbReference type="InterPro" id="IPR050720">
    <property type="entry name" value="Engrailed_Homeobox_TFs"/>
</dbReference>
<keyword evidence="3" id="KW-0217">Developmental protein</keyword>
<evidence type="ECO:0000313" key="12">
    <source>
        <dbReference type="RefSeq" id="XP_032816028.1"/>
    </source>
</evidence>
<gene>
    <name evidence="12" type="primary">LOC116945633</name>
</gene>